<feature type="region of interest" description="Disordered" evidence="5">
    <location>
        <begin position="646"/>
        <end position="668"/>
    </location>
</feature>
<dbReference type="Pfam" id="PF11970">
    <property type="entry name" value="GPR_Gpa2_C"/>
    <property type="match status" value="1"/>
</dbReference>
<evidence type="ECO:0008006" key="11">
    <source>
        <dbReference type="Google" id="ProtNLM"/>
    </source>
</evidence>
<evidence type="ECO:0000256" key="6">
    <source>
        <dbReference type="SAM" id="Phobius"/>
    </source>
</evidence>
<dbReference type="InterPro" id="IPR023041">
    <property type="entry name" value="Glucose_rcpt_Git3-like_N"/>
</dbReference>
<sequence length="719" mass="79036">MPVIRAGAIHMVSPQTRLNAFASPLFEWISAAVSMVQASAISSSWTDGGTLYQRSLSDVAVTGVLSRHQRAIIQYLAAAASSISLVVGLVTVYWFLVMRRSFRHRLIFFLVCGDLFRSLWFFIFAWVTISFGPVETQWKFCQATGFFVQTGNEISDIATLFMSIHVALLISKPWKNVFGDDGLYRFRHTVTAVIIGLPIVMASIAFAHNGYGYSAQLPICTLPVRPFGYRLALMWVPRYVFWLIVLGLAIYVYHFVGGEFRMFSAGVASSSTSAINLSRPNQVSQGTAIGDGSDLESSRPMEEANTLKSPSNTWPPARRRSTPFSSMTLAAVSEEVAPDEVGDPLQERDANCESGNTEMGKNQVDSRDFSPRPDGDFAGSRPSSSTISTLATLRTLVVRDGSSEKPEQQSLPYDISLPDLPKPTQVVIDSPNQPNKPSIAFSADLAAAKRRRAIVRQLRLLFIYPILYIILWLVPFVLHCYQYNDYYAAHPPFALALLAYFALAIMGAVNGIVFNFKERPWRHISGSDATFWGSFCWRNRTTTTERKAQSASQTVASAIASLTGGQKTGASENSTSIEADSCPYVQNQASTSGSAGGPEASGGAPPRPRINPGRTACPQKQRRSEAQRRQADQAYARLAVEMADRQSGHSIDASSISRELSSESSVTGARRMSYWWDRRFSGLSIDEDAEGEARTKDEPAVEHETMENAHGKRPSSATL</sequence>
<dbReference type="Pfam" id="PF11710">
    <property type="entry name" value="Git3"/>
    <property type="match status" value="1"/>
</dbReference>
<dbReference type="Gene3D" id="1.20.1070.10">
    <property type="entry name" value="Rhodopsin 7-helix transmembrane proteins"/>
    <property type="match status" value="1"/>
</dbReference>
<evidence type="ECO:0000313" key="9">
    <source>
        <dbReference type="EMBL" id="KAF2238884.1"/>
    </source>
</evidence>
<keyword evidence="3 6" id="KW-1133">Transmembrane helix</keyword>
<comment type="subcellular location">
    <subcellularLocation>
        <location evidence="1">Membrane</location>
        <topology evidence="1">Multi-pass membrane protein</topology>
    </subcellularLocation>
</comment>
<evidence type="ECO:0000256" key="3">
    <source>
        <dbReference type="ARBA" id="ARBA00022989"/>
    </source>
</evidence>
<feature type="compositionally biased region" description="Low complexity" evidence="5">
    <location>
        <begin position="650"/>
        <end position="665"/>
    </location>
</feature>
<evidence type="ECO:0000259" key="7">
    <source>
        <dbReference type="Pfam" id="PF11710"/>
    </source>
</evidence>
<dbReference type="GO" id="GO:0004930">
    <property type="term" value="F:G protein-coupled receptor activity"/>
    <property type="evidence" value="ECO:0007669"/>
    <property type="project" value="TreeGrafter"/>
</dbReference>
<dbReference type="Proteomes" id="UP000800092">
    <property type="component" value="Unassembled WGS sequence"/>
</dbReference>
<reference evidence="9" key="1">
    <citation type="journal article" date="2020" name="Stud. Mycol.">
        <title>101 Dothideomycetes genomes: a test case for predicting lifestyles and emergence of pathogens.</title>
        <authorList>
            <person name="Haridas S."/>
            <person name="Albert R."/>
            <person name="Binder M."/>
            <person name="Bloem J."/>
            <person name="Labutti K."/>
            <person name="Salamov A."/>
            <person name="Andreopoulos B."/>
            <person name="Baker S."/>
            <person name="Barry K."/>
            <person name="Bills G."/>
            <person name="Bluhm B."/>
            <person name="Cannon C."/>
            <person name="Castanera R."/>
            <person name="Culley D."/>
            <person name="Daum C."/>
            <person name="Ezra D."/>
            <person name="Gonzalez J."/>
            <person name="Henrissat B."/>
            <person name="Kuo A."/>
            <person name="Liang C."/>
            <person name="Lipzen A."/>
            <person name="Lutzoni F."/>
            <person name="Magnuson J."/>
            <person name="Mondo S."/>
            <person name="Nolan M."/>
            <person name="Ohm R."/>
            <person name="Pangilinan J."/>
            <person name="Park H.-J."/>
            <person name="Ramirez L."/>
            <person name="Alfaro M."/>
            <person name="Sun H."/>
            <person name="Tritt A."/>
            <person name="Yoshinaga Y."/>
            <person name="Zwiers L.-H."/>
            <person name="Turgeon B."/>
            <person name="Goodwin S."/>
            <person name="Spatafora J."/>
            <person name="Crous P."/>
            <person name="Grigoriev I."/>
        </authorList>
    </citation>
    <scope>NUCLEOTIDE SEQUENCE</scope>
    <source>
        <strain evidence="9">Tuck. ex Michener</strain>
    </source>
</reference>
<keyword evidence="10" id="KW-1185">Reference proteome</keyword>
<feature type="transmembrane region" description="Helical" evidence="6">
    <location>
        <begin position="493"/>
        <end position="516"/>
    </location>
</feature>
<dbReference type="InterPro" id="IPR022596">
    <property type="entry name" value="GPR1/2/3_C"/>
</dbReference>
<feature type="region of interest" description="Disordered" evidence="5">
    <location>
        <begin position="586"/>
        <end position="632"/>
    </location>
</feature>
<evidence type="ECO:0000256" key="1">
    <source>
        <dbReference type="ARBA" id="ARBA00004141"/>
    </source>
</evidence>
<evidence type="ECO:0000256" key="2">
    <source>
        <dbReference type="ARBA" id="ARBA00022692"/>
    </source>
</evidence>
<dbReference type="PANTHER" id="PTHR23112">
    <property type="entry name" value="G PROTEIN-COUPLED RECEPTOR 157-RELATED"/>
    <property type="match status" value="1"/>
</dbReference>
<evidence type="ECO:0000313" key="10">
    <source>
        <dbReference type="Proteomes" id="UP000800092"/>
    </source>
</evidence>
<keyword evidence="2 6" id="KW-0812">Transmembrane</keyword>
<feature type="compositionally biased region" description="Basic and acidic residues" evidence="5">
    <location>
        <begin position="622"/>
        <end position="631"/>
    </location>
</feature>
<feature type="compositionally biased region" description="Basic and acidic residues" evidence="5">
    <location>
        <begin position="364"/>
        <end position="375"/>
    </location>
</feature>
<feature type="transmembrane region" description="Helical" evidence="6">
    <location>
        <begin position="458"/>
        <end position="478"/>
    </location>
</feature>
<feature type="transmembrane region" description="Helical" evidence="6">
    <location>
        <begin position="108"/>
        <end position="129"/>
    </location>
</feature>
<evidence type="ECO:0000256" key="5">
    <source>
        <dbReference type="SAM" id="MobiDB-lite"/>
    </source>
</evidence>
<accession>A0A6A6HL68</accession>
<dbReference type="PANTHER" id="PTHR23112:SF37">
    <property type="entry name" value="G PROTEIN-COUPLED RECEPTOR GPR1"/>
    <property type="match status" value="1"/>
</dbReference>
<feature type="region of interest" description="Disordered" evidence="5">
    <location>
        <begin position="685"/>
        <end position="719"/>
    </location>
</feature>
<feature type="region of interest" description="Disordered" evidence="5">
    <location>
        <begin position="282"/>
        <end position="320"/>
    </location>
</feature>
<name>A0A6A6HL68_VIRVR</name>
<organism evidence="9 10">
    <name type="scientific">Viridothelium virens</name>
    <name type="common">Speckled blister lichen</name>
    <name type="synonym">Trypethelium virens</name>
    <dbReference type="NCBI Taxonomy" id="1048519"/>
    <lineage>
        <taxon>Eukaryota</taxon>
        <taxon>Fungi</taxon>
        <taxon>Dikarya</taxon>
        <taxon>Ascomycota</taxon>
        <taxon>Pezizomycotina</taxon>
        <taxon>Dothideomycetes</taxon>
        <taxon>Dothideomycetes incertae sedis</taxon>
        <taxon>Trypetheliales</taxon>
        <taxon>Trypetheliaceae</taxon>
        <taxon>Viridothelium</taxon>
    </lineage>
</organism>
<feature type="transmembrane region" description="Helical" evidence="6">
    <location>
        <begin position="239"/>
        <end position="256"/>
    </location>
</feature>
<evidence type="ECO:0000259" key="8">
    <source>
        <dbReference type="Pfam" id="PF11970"/>
    </source>
</evidence>
<feature type="region of interest" description="Disordered" evidence="5">
    <location>
        <begin position="335"/>
        <end position="385"/>
    </location>
</feature>
<protein>
    <recommendedName>
        <fullName evidence="11">Family A G protein-coupled receptor-like protein</fullName>
    </recommendedName>
</protein>
<feature type="transmembrane region" description="Helical" evidence="6">
    <location>
        <begin position="186"/>
        <end position="207"/>
    </location>
</feature>
<dbReference type="AlphaFoldDB" id="A0A6A6HL68"/>
<dbReference type="EMBL" id="ML991774">
    <property type="protein sequence ID" value="KAF2238884.1"/>
    <property type="molecule type" value="Genomic_DNA"/>
</dbReference>
<dbReference type="SUPFAM" id="SSF81321">
    <property type="entry name" value="Family A G protein-coupled receptor-like"/>
    <property type="match status" value="1"/>
</dbReference>
<feature type="compositionally biased region" description="Basic and acidic residues" evidence="5">
    <location>
        <begin position="691"/>
        <end position="710"/>
    </location>
</feature>
<evidence type="ECO:0000256" key="4">
    <source>
        <dbReference type="ARBA" id="ARBA00023136"/>
    </source>
</evidence>
<dbReference type="GO" id="GO:0005886">
    <property type="term" value="C:plasma membrane"/>
    <property type="evidence" value="ECO:0007669"/>
    <property type="project" value="TreeGrafter"/>
</dbReference>
<feature type="transmembrane region" description="Helical" evidence="6">
    <location>
        <begin position="72"/>
        <end position="96"/>
    </location>
</feature>
<dbReference type="OrthoDB" id="5368598at2759"/>
<dbReference type="GO" id="GO:0007189">
    <property type="term" value="P:adenylate cyclase-activating G protein-coupled receptor signaling pathway"/>
    <property type="evidence" value="ECO:0007669"/>
    <property type="project" value="TreeGrafter"/>
</dbReference>
<gene>
    <name evidence="9" type="ORF">EV356DRAFT_548543</name>
</gene>
<keyword evidence="4 6" id="KW-0472">Membrane</keyword>
<feature type="transmembrane region" description="Helical" evidence="6">
    <location>
        <begin position="157"/>
        <end position="174"/>
    </location>
</feature>
<feature type="domain" description="G protein-coupled receptor GPR1/2/3 C-terminal" evidence="8">
    <location>
        <begin position="449"/>
        <end position="523"/>
    </location>
</feature>
<proteinExistence type="predicted"/>
<feature type="domain" description="Glucose receptor Git3-like N-terminal" evidence="7">
    <location>
        <begin position="74"/>
        <end position="261"/>
    </location>
</feature>